<feature type="chain" id="PRO_5045811745" evidence="1">
    <location>
        <begin position="29"/>
        <end position="217"/>
    </location>
</feature>
<evidence type="ECO:0000259" key="2">
    <source>
        <dbReference type="Pfam" id="PF13731"/>
    </source>
</evidence>
<accession>A0ABW4J8D7</accession>
<comment type="caution">
    <text evidence="3">The sequence shown here is derived from an EMBL/GenBank/DDBJ whole genome shotgun (WGS) entry which is preliminary data.</text>
</comment>
<evidence type="ECO:0000313" key="3">
    <source>
        <dbReference type="EMBL" id="MFD1671470.1"/>
    </source>
</evidence>
<gene>
    <name evidence="3" type="ORF">ACFQ5M_05120</name>
</gene>
<evidence type="ECO:0000313" key="4">
    <source>
        <dbReference type="Proteomes" id="UP001597267"/>
    </source>
</evidence>
<name>A0ABW4J8D7_9LACO</name>
<dbReference type="EMBL" id="JBHTOP010000011">
    <property type="protein sequence ID" value="MFD1671470.1"/>
    <property type="molecule type" value="Genomic_DNA"/>
</dbReference>
<organism evidence="3 4">
    <name type="scientific">Agrilactobacillus yilanensis</name>
    <dbReference type="NCBI Taxonomy" id="2485997"/>
    <lineage>
        <taxon>Bacteria</taxon>
        <taxon>Bacillati</taxon>
        <taxon>Bacillota</taxon>
        <taxon>Bacilli</taxon>
        <taxon>Lactobacillales</taxon>
        <taxon>Lactobacillaceae</taxon>
        <taxon>Agrilactobacillus</taxon>
    </lineage>
</organism>
<proteinExistence type="predicted"/>
<dbReference type="Proteomes" id="UP001597267">
    <property type="component" value="Unassembled WGS sequence"/>
</dbReference>
<dbReference type="InterPro" id="IPR027994">
    <property type="entry name" value="WxL_dom"/>
</dbReference>
<protein>
    <submittedName>
        <fullName evidence="3">WxL domain-containing protein</fullName>
    </submittedName>
</protein>
<feature type="signal peptide" evidence="1">
    <location>
        <begin position="1"/>
        <end position="28"/>
    </location>
</feature>
<keyword evidence="4" id="KW-1185">Reference proteome</keyword>
<dbReference type="RefSeq" id="WP_164507079.1">
    <property type="nucleotide sequence ID" value="NZ_JBHTOP010000011.1"/>
</dbReference>
<keyword evidence="1" id="KW-0732">Signal</keyword>
<dbReference type="Pfam" id="PF13731">
    <property type="entry name" value="WxL"/>
    <property type="match status" value="1"/>
</dbReference>
<sequence length="217" mass="22276">MKKTTLVRIGASLMATLPLLSTTAIVSAADDTPASSTNADGAPTSSDATFKVDNSNLSASDNSGKLILEKVPTFDFGSISSSEIYNGFEGKSALVSSDLGIADTRLGSNNWSLGVSLNKFSKGGDAKTTLTGAELSLAANSNGWPVAISSTVNDDNQPVVLAQSDGTKHGDFSYAFTGSPNTLTLGANNMAILNQDDQYKATLTWTLASSGPVTPAL</sequence>
<evidence type="ECO:0000256" key="1">
    <source>
        <dbReference type="SAM" id="SignalP"/>
    </source>
</evidence>
<reference evidence="4" key="1">
    <citation type="journal article" date="2019" name="Int. J. Syst. Evol. Microbiol.">
        <title>The Global Catalogue of Microorganisms (GCM) 10K type strain sequencing project: providing services to taxonomists for standard genome sequencing and annotation.</title>
        <authorList>
            <consortium name="The Broad Institute Genomics Platform"/>
            <consortium name="The Broad Institute Genome Sequencing Center for Infectious Disease"/>
            <person name="Wu L."/>
            <person name="Ma J."/>
        </authorList>
    </citation>
    <scope>NUCLEOTIDE SEQUENCE [LARGE SCALE GENOMIC DNA]</scope>
    <source>
        <strain evidence="4">CCM 8896</strain>
    </source>
</reference>
<feature type="domain" description="WxL" evidence="2">
    <location>
        <begin position="54"/>
        <end position="209"/>
    </location>
</feature>